<dbReference type="SUPFAM" id="SSF48403">
    <property type="entry name" value="Ankyrin repeat"/>
    <property type="match status" value="1"/>
</dbReference>
<organism evidence="4 5">
    <name type="scientific">Zopfia rhizophila CBS 207.26</name>
    <dbReference type="NCBI Taxonomy" id="1314779"/>
    <lineage>
        <taxon>Eukaryota</taxon>
        <taxon>Fungi</taxon>
        <taxon>Dikarya</taxon>
        <taxon>Ascomycota</taxon>
        <taxon>Pezizomycotina</taxon>
        <taxon>Dothideomycetes</taxon>
        <taxon>Dothideomycetes incertae sedis</taxon>
        <taxon>Zopfiaceae</taxon>
        <taxon>Zopfia</taxon>
    </lineage>
</organism>
<feature type="repeat" description="ANK" evidence="3">
    <location>
        <begin position="48"/>
        <end position="72"/>
    </location>
</feature>
<dbReference type="EMBL" id="ML994616">
    <property type="protein sequence ID" value="KAF2191735.1"/>
    <property type="molecule type" value="Genomic_DNA"/>
</dbReference>
<accession>A0A6A6EKP2</accession>
<keyword evidence="1" id="KW-0677">Repeat</keyword>
<feature type="non-terminal residue" evidence="4">
    <location>
        <position position="1"/>
    </location>
</feature>
<dbReference type="Proteomes" id="UP000800200">
    <property type="component" value="Unassembled WGS sequence"/>
</dbReference>
<keyword evidence="5" id="KW-1185">Reference proteome</keyword>
<evidence type="ECO:0000313" key="4">
    <source>
        <dbReference type="EMBL" id="KAF2191735.1"/>
    </source>
</evidence>
<evidence type="ECO:0000256" key="1">
    <source>
        <dbReference type="ARBA" id="ARBA00022737"/>
    </source>
</evidence>
<dbReference type="SMART" id="SM00248">
    <property type="entry name" value="ANK"/>
    <property type="match status" value="2"/>
</dbReference>
<dbReference type="OrthoDB" id="5431422at2759"/>
<reference evidence="4" key="1">
    <citation type="journal article" date="2020" name="Stud. Mycol.">
        <title>101 Dothideomycetes genomes: a test case for predicting lifestyles and emergence of pathogens.</title>
        <authorList>
            <person name="Haridas S."/>
            <person name="Albert R."/>
            <person name="Binder M."/>
            <person name="Bloem J."/>
            <person name="Labutti K."/>
            <person name="Salamov A."/>
            <person name="Andreopoulos B."/>
            <person name="Baker S."/>
            <person name="Barry K."/>
            <person name="Bills G."/>
            <person name="Bluhm B."/>
            <person name="Cannon C."/>
            <person name="Castanera R."/>
            <person name="Culley D."/>
            <person name="Daum C."/>
            <person name="Ezra D."/>
            <person name="Gonzalez J."/>
            <person name="Henrissat B."/>
            <person name="Kuo A."/>
            <person name="Liang C."/>
            <person name="Lipzen A."/>
            <person name="Lutzoni F."/>
            <person name="Magnuson J."/>
            <person name="Mondo S."/>
            <person name="Nolan M."/>
            <person name="Ohm R."/>
            <person name="Pangilinan J."/>
            <person name="Park H.-J."/>
            <person name="Ramirez L."/>
            <person name="Alfaro M."/>
            <person name="Sun H."/>
            <person name="Tritt A."/>
            <person name="Yoshinaga Y."/>
            <person name="Zwiers L.-H."/>
            <person name="Turgeon B."/>
            <person name="Goodwin S."/>
            <person name="Spatafora J."/>
            <person name="Crous P."/>
            <person name="Grigoriev I."/>
        </authorList>
    </citation>
    <scope>NUCLEOTIDE SEQUENCE</scope>
    <source>
        <strain evidence="4">CBS 207.26</strain>
    </source>
</reference>
<protein>
    <submittedName>
        <fullName evidence="4">Ankyrin</fullName>
    </submittedName>
</protein>
<dbReference type="Pfam" id="PF12796">
    <property type="entry name" value="Ank_2"/>
    <property type="match status" value="1"/>
</dbReference>
<evidence type="ECO:0000256" key="3">
    <source>
        <dbReference type="PROSITE-ProRule" id="PRU00023"/>
    </source>
</evidence>
<feature type="non-terminal residue" evidence="4">
    <location>
        <position position="89"/>
    </location>
</feature>
<evidence type="ECO:0000313" key="5">
    <source>
        <dbReference type="Proteomes" id="UP000800200"/>
    </source>
</evidence>
<gene>
    <name evidence="4" type="ORF">K469DRAFT_528255</name>
</gene>
<dbReference type="InterPro" id="IPR002110">
    <property type="entry name" value="Ankyrin_rpt"/>
</dbReference>
<dbReference type="PROSITE" id="PS50297">
    <property type="entry name" value="ANK_REP_REGION"/>
    <property type="match status" value="2"/>
</dbReference>
<keyword evidence="2 3" id="KW-0040">ANK repeat</keyword>
<dbReference type="PANTHER" id="PTHR24161:SF121">
    <property type="entry name" value="M-PHASE PHOSPHOPROTEIN 8"/>
    <property type="match status" value="1"/>
</dbReference>
<sequence length="89" mass="10213">TGIDDPPKKNESGRTPLWWAAWKGLDDVVRLLLERNDVDPNAVDNHVNNRTPLMVAVQNGHEAVVRLLLERNNVKFNVRDRSGKTPLWY</sequence>
<feature type="repeat" description="ANK" evidence="3">
    <location>
        <begin position="12"/>
        <end position="36"/>
    </location>
</feature>
<dbReference type="Gene3D" id="1.25.40.20">
    <property type="entry name" value="Ankyrin repeat-containing domain"/>
    <property type="match status" value="1"/>
</dbReference>
<dbReference type="AlphaFoldDB" id="A0A6A6EKP2"/>
<evidence type="ECO:0000256" key="2">
    <source>
        <dbReference type="ARBA" id="ARBA00023043"/>
    </source>
</evidence>
<proteinExistence type="predicted"/>
<name>A0A6A6EKP2_9PEZI</name>
<dbReference type="PROSITE" id="PS50088">
    <property type="entry name" value="ANK_REPEAT"/>
    <property type="match status" value="2"/>
</dbReference>
<dbReference type="PANTHER" id="PTHR24161">
    <property type="entry name" value="ANK_REP_REGION DOMAIN-CONTAINING PROTEIN-RELATED"/>
    <property type="match status" value="1"/>
</dbReference>
<dbReference type="InterPro" id="IPR036770">
    <property type="entry name" value="Ankyrin_rpt-contain_sf"/>
</dbReference>